<evidence type="ECO:0000259" key="1">
    <source>
        <dbReference type="Pfam" id="PF02617"/>
    </source>
</evidence>
<reference evidence="2" key="1">
    <citation type="submission" date="2020-10" db="EMBL/GenBank/DDBJ databases">
        <title>Taxonomic study of unclassified bacteria belonging to the class Ktedonobacteria.</title>
        <authorList>
            <person name="Yabe S."/>
            <person name="Wang C.M."/>
            <person name="Zheng Y."/>
            <person name="Sakai Y."/>
            <person name="Cavaletti L."/>
            <person name="Monciardini P."/>
            <person name="Donadio S."/>
        </authorList>
    </citation>
    <scope>NUCLEOTIDE SEQUENCE</scope>
    <source>
        <strain evidence="2">ID150040</strain>
    </source>
</reference>
<dbReference type="Proteomes" id="UP000597444">
    <property type="component" value="Unassembled WGS sequence"/>
</dbReference>
<proteinExistence type="predicted"/>
<dbReference type="GO" id="GO:0030163">
    <property type="term" value="P:protein catabolic process"/>
    <property type="evidence" value="ECO:0007669"/>
    <property type="project" value="InterPro"/>
</dbReference>
<keyword evidence="3" id="KW-1185">Reference proteome</keyword>
<evidence type="ECO:0000313" key="3">
    <source>
        <dbReference type="Proteomes" id="UP000597444"/>
    </source>
</evidence>
<evidence type="ECO:0000313" key="2">
    <source>
        <dbReference type="EMBL" id="GHP00660.1"/>
    </source>
</evidence>
<dbReference type="RefSeq" id="WP_220211249.1">
    <property type="nucleotide sequence ID" value="NZ_BNJK01000003.1"/>
</dbReference>
<organism evidence="2 3">
    <name type="scientific">Reticulibacter mediterranei</name>
    <dbReference type="NCBI Taxonomy" id="2778369"/>
    <lineage>
        <taxon>Bacteria</taxon>
        <taxon>Bacillati</taxon>
        <taxon>Chloroflexota</taxon>
        <taxon>Ktedonobacteria</taxon>
        <taxon>Ktedonobacterales</taxon>
        <taxon>Reticulibacteraceae</taxon>
        <taxon>Reticulibacter</taxon>
    </lineage>
</organism>
<protein>
    <recommendedName>
        <fullName evidence="1">Adaptor protein ClpS core domain-containing protein</fullName>
    </recommendedName>
</protein>
<dbReference type="Gene3D" id="3.30.1390.10">
    <property type="match status" value="1"/>
</dbReference>
<dbReference type="SUPFAM" id="SSF54736">
    <property type="entry name" value="ClpS-like"/>
    <property type="match status" value="1"/>
</dbReference>
<sequence>MIRCFLVVQREAHPQTCVGPFYPHSVILHRDEVHQDQLDDVVNALTTVVGVLSHEEARRIAVHAFSIGQEMVIACPKETAEHYQERLTVYGLTVSVKVR</sequence>
<comment type="caution">
    <text evidence="2">The sequence shown here is derived from an EMBL/GenBank/DDBJ whole genome shotgun (WGS) entry which is preliminary data.</text>
</comment>
<dbReference type="AlphaFoldDB" id="A0A8J3N6Z6"/>
<name>A0A8J3N6Z6_9CHLR</name>
<dbReference type="EMBL" id="BNJK01000003">
    <property type="protein sequence ID" value="GHP00660.1"/>
    <property type="molecule type" value="Genomic_DNA"/>
</dbReference>
<accession>A0A8J3N6Z6</accession>
<feature type="domain" description="Adaptor protein ClpS core" evidence="1">
    <location>
        <begin position="23"/>
        <end position="90"/>
    </location>
</feature>
<dbReference type="InterPro" id="IPR014719">
    <property type="entry name" value="Ribosomal_bL12_C/ClpS-like"/>
</dbReference>
<dbReference type="Pfam" id="PF02617">
    <property type="entry name" value="ClpS"/>
    <property type="match status" value="1"/>
</dbReference>
<gene>
    <name evidence="2" type="ORF">KSF_107070</name>
</gene>
<dbReference type="InterPro" id="IPR003769">
    <property type="entry name" value="ClpS_core"/>
</dbReference>